<organism evidence="2 3">
    <name type="scientific">Pleurodeles waltl</name>
    <name type="common">Iberian ribbed newt</name>
    <dbReference type="NCBI Taxonomy" id="8319"/>
    <lineage>
        <taxon>Eukaryota</taxon>
        <taxon>Metazoa</taxon>
        <taxon>Chordata</taxon>
        <taxon>Craniata</taxon>
        <taxon>Vertebrata</taxon>
        <taxon>Euteleostomi</taxon>
        <taxon>Amphibia</taxon>
        <taxon>Batrachia</taxon>
        <taxon>Caudata</taxon>
        <taxon>Salamandroidea</taxon>
        <taxon>Salamandridae</taxon>
        <taxon>Pleurodelinae</taxon>
        <taxon>Pleurodeles</taxon>
    </lineage>
</organism>
<sequence>MGTASCPPDHPWWRKVHLPWGARTHTQEGSGTCMHSGRETGLKAVAEHTKDRGRDKSRSPLKPGPPAD</sequence>
<proteinExistence type="predicted"/>
<comment type="caution">
    <text evidence="2">The sequence shown here is derived from an EMBL/GenBank/DDBJ whole genome shotgun (WGS) entry which is preliminary data.</text>
</comment>
<dbReference type="EMBL" id="JANPWB010000002">
    <property type="protein sequence ID" value="KAJ1211322.1"/>
    <property type="molecule type" value="Genomic_DNA"/>
</dbReference>
<evidence type="ECO:0000313" key="3">
    <source>
        <dbReference type="Proteomes" id="UP001066276"/>
    </source>
</evidence>
<evidence type="ECO:0000256" key="1">
    <source>
        <dbReference type="SAM" id="MobiDB-lite"/>
    </source>
</evidence>
<keyword evidence="3" id="KW-1185">Reference proteome</keyword>
<dbReference type="AlphaFoldDB" id="A0AAV7WFH7"/>
<dbReference type="Proteomes" id="UP001066276">
    <property type="component" value="Chromosome 1_2"/>
</dbReference>
<evidence type="ECO:0000313" key="2">
    <source>
        <dbReference type="EMBL" id="KAJ1211322.1"/>
    </source>
</evidence>
<protein>
    <submittedName>
        <fullName evidence="2">Uncharacterized protein</fullName>
    </submittedName>
</protein>
<feature type="region of interest" description="Disordered" evidence="1">
    <location>
        <begin position="23"/>
        <end position="68"/>
    </location>
</feature>
<accession>A0AAV7WFH7</accession>
<reference evidence="2" key="1">
    <citation type="journal article" date="2022" name="bioRxiv">
        <title>Sequencing and chromosome-scale assembly of the giantPleurodeles waltlgenome.</title>
        <authorList>
            <person name="Brown T."/>
            <person name="Elewa A."/>
            <person name="Iarovenko S."/>
            <person name="Subramanian E."/>
            <person name="Araus A.J."/>
            <person name="Petzold A."/>
            <person name="Susuki M."/>
            <person name="Suzuki K.-i.T."/>
            <person name="Hayashi T."/>
            <person name="Toyoda A."/>
            <person name="Oliveira C."/>
            <person name="Osipova E."/>
            <person name="Leigh N.D."/>
            <person name="Simon A."/>
            <person name="Yun M.H."/>
        </authorList>
    </citation>
    <scope>NUCLEOTIDE SEQUENCE</scope>
    <source>
        <strain evidence="2">20211129_DDA</strain>
        <tissue evidence="2">Liver</tissue>
    </source>
</reference>
<name>A0AAV7WFH7_PLEWA</name>
<feature type="compositionally biased region" description="Basic and acidic residues" evidence="1">
    <location>
        <begin position="36"/>
        <end position="58"/>
    </location>
</feature>
<gene>
    <name evidence="2" type="ORF">NDU88_006682</name>
</gene>